<feature type="region of interest" description="Disordered" evidence="2">
    <location>
        <begin position="36"/>
        <end position="59"/>
    </location>
</feature>
<reference evidence="4 5" key="1">
    <citation type="submission" date="2019-02" db="EMBL/GenBank/DDBJ databases">
        <title>Deep-cultivation of Planctomycetes and their phenomic and genomic characterization uncovers novel biology.</title>
        <authorList>
            <person name="Wiegand S."/>
            <person name="Jogler M."/>
            <person name="Boedeker C."/>
            <person name="Pinto D."/>
            <person name="Vollmers J."/>
            <person name="Rivas-Marin E."/>
            <person name="Kohn T."/>
            <person name="Peeters S.H."/>
            <person name="Heuer A."/>
            <person name="Rast P."/>
            <person name="Oberbeckmann S."/>
            <person name="Bunk B."/>
            <person name="Jeske O."/>
            <person name="Meyerdierks A."/>
            <person name="Storesund J.E."/>
            <person name="Kallscheuer N."/>
            <person name="Luecker S."/>
            <person name="Lage O.M."/>
            <person name="Pohl T."/>
            <person name="Merkel B.J."/>
            <person name="Hornburger P."/>
            <person name="Mueller R.-W."/>
            <person name="Bruemmer F."/>
            <person name="Labrenz M."/>
            <person name="Spormann A.M."/>
            <person name="Op den Camp H."/>
            <person name="Overmann J."/>
            <person name="Amann R."/>
            <person name="Jetten M.S.M."/>
            <person name="Mascher T."/>
            <person name="Medema M.H."/>
            <person name="Devos D.P."/>
            <person name="Kaster A.-K."/>
            <person name="Ovreas L."/>
            <person name="Rohde M."/>
            <person name="Galperin M.Y."/>
            <person name="Jogler C."/>
        </authorList>
    </citation>
    <scope>NUCLEOTIDE SEQUENCE [LARGE SCALE GENOMIC DNA]</scope>
    <source>
        <strain evidence="4 5">Pla110</strain>
    </source>
</reference>
<dbReference type="GO" id="GO:0047736">
    <property type="term" value="F:cellobiose epimerase activity"/>
    <property type="evidence" value="ECO:0007669"/>
    <property type="project" value="UniProtKB-EC"/>
</dbReference>
<dbReference type="PANTHER" id="PTHR42899">
    <property type="entry name" value="SPERMATOGENESIS-ASSOCIATED PROTEIN 20"/>
    <property type="match status" value="1"/>
</dbReference>
<dbReference type="Gene3D" id="3.40.30.10">
    <property type="entry name" value="Glutaredoxin"/>
    <property type="match status" value="1"/>
</dbReference>
<name>A0A518CQ21_9PLAN</name>
<dbReference type="InterPro" id="IPR012341">
    <property type="entry name" value="6hp_glycosidase-like_sf"/>
</dbReference>
<dbReference type="InterPro" id="IPR036249">
    <property type="entry name" value="Thioredoxin-like_sf"/>
</dbReference>
<dbReference type="PIRSF" id="PIRSF006402">
    <property type="entry name" value="UCP006402_thioredoxin"/>
    <property type="match status" value="1"/>
</dbReference>
<dbReference type="PANTHER" id="PTHR42899:SF1">
    <property type="entry name" value="SPERMATOGENESIS-ASSOCIATED PROTEIN 20"/>
    <property type="match status" value="1"/>
</dbReference>
<dbReference type="InterPro" id="IPR008928">
    <property type="entry name" value="6-hairpin_glycosidase_sf"/>
</dbReference>
<dbReference type="AlphaFoldDB" id="A0A518CQ21"/>
<dbReference type="CDD" id="cd02955">
    <property type="entry name" value="SSP411"/>
    <property type="match status" value="1"/>
</dbReference>
<dbReference type="GO" id="GO:0005975">
    <property type="term" value="P:carbohydrate metabolic process"/>
    <property type="evidence" value="ECO:0007669"/>
    <property type="project" value="InterPro"/>
</dbReference>
<dbReference type="Proteomes" id="UP000317178">
    <property type="component" value="Chromosome"/>
</dbReference>
<dbReference type="SUPFAM" id="SSF48208">
    <property type="entry name" value="Six-hairpin glycosidases"/>
    <property type="match status" value="1"/>
</dbReference>
<keyword evidence="4" id="KW-0413">Isomerase</keyword>
<dbReference type="SUPFAM" id="SSF52833">
    <property type="entry name" value="Thioredoxin-like"/>
    <property type="match status" value="1"/>
</dbReference>
<feature type="coiled-coil region" evidence="1">
    <location>
        <begin position="434"/>
        <end position="461"/>
    </location>
</feature>
<evidence type="ECO:0000313" key="4">
    <source>
        <dbReference type="EMBL" id="QDU81316.1"/>
    </source>
</evidence>
<keyword evidence="1" id="KW-0175">Coiled coil</keyword>
<keyword evidence="5" id="KW-1185">Reference proteome</keyword>
<evidence type="ECO:0000256" key="2">
    <source>
        <dbReference type="SAM" id="MobiDB-lite"/>
    </source>
</evidence>
<organism evidence="4 5">
    <name type="scientific">Polystyrenella longa</name>
    <dbReference type="NCBI Taxonomy" id="2528007"/>
    <lineage>
        <taxon>Bacteria</taxon>
        <taxon>Pseudomonadati</taxon>
        <taxon>Planctomycetota</taxon>
        <taxon>Planctomycetia</taxon>
        <taxon>Planctomycetales</taxon>
        <taxon>Planctomycetaceae</taxon>
        <taxon>Polystyrenella</taxon>
    </lineage>
</organism>
<evidence type="ECO:0000259" key="3">
    <source>
        <dbReference type="Pfam" id="PF03190"/>
    </source>
</evidence>
<dbReference type="Gene3D" id="1.50.10.10">
    <property type="match status" value="1"/>
</dbReference>
<sequence>MNLSGKRLVSTGVLLIGFAILGGFVLFSSETDLEQEAQAEPMAEPMNDSTPVKKESERKGNRLLQETSPYLLQHAYNPVDWYPWGKEAFEKAKKENKPIFLSIGYSACHWCHVMEHESFENEKIAEYMNEHFICIKVDREERPDVDQIYMNAVVAMTGHGGWPMSVFLKPDLKPFLGGTYWPPQASRGMPGFTDILNLVHNAWENRQDEIVKAGDELTRAVQEMSVPTSGLGVPLKTELLKKAMETLLQAADRQEGGFGNAPKFPHAMDLRLLLRLSERFESAEAREIALLTFDKMAYGGMYDQLGGGFHRYSTDARWLAPHFEKMLYDNALLGSAYLEAWQLTQNPEYERIVRETLDYVLREMVDASGGFYSTQDADSEGVEGKFFVWSLAEIETELGAEDAKLFAACYDVSKQGNWEHQNILNRPQAWDEVAQEQGFSLEELEQQMASAREKLYIAREKRIHPGRDEKILAAWNGLMIATFAQAGRALGEEKYTEAAKRGADFVWNEMRTEEGRLFHSWKEGDARINGFLDDYTNVLDAFTEVYQSTGDVIYLERANELATSLREHFLDKEEGGFFYTSNDHEQLIARPKESQDNATPSGNSMAVTGLLKLSRITGNIELEEIAWKTLESMSGQFRQSTMASGQSLIGLDFHLGPTFELVLVSPKDTTELDSMLSDFYQRFAPNTVVVTHQDGADTPKVLQDVLQGKKATGGEITLYQCEHGSCQKPVHGTDGVKAVLEGL</sequence>
<protein>
    <submittedName>
        <fullName evidence="4">Cellobiose 2-epimerase</fullName>
        <ecNumber evidence="4">5.1.3.11</ecNumber>
    </submittedName>
</protein>
<dbReference type="InterPro" id="IPR004879">
    <property type="entry name" value="Ssp411-like_TRX"/>
</dbReference>
<dbReference type="KEGG" id="plon:Pla110_30570"/>
<proteinExistence type="predicted"/>
<dbReference type="EC" id="5.1.3.11" evidence="4"/>
<dbReference type="Pfam" id="PF03190">
    <property type="entry name" value="Thioredox_DsbH"/>
    <property type="match status" value="1"/>
</dbReference>
<dbReference type="EMBL" id="CP036281">
    <property type="protein sequence ID" value="QDU81316.1"/>
    <property type="molecule type" value="Genomic_DNA"/>
</dbReference>
<evidence type="ECO:0000313" key="5">
    <source>
        <dbReference type="Proteomes" id="UP000317178"/>
    </source>
</evidence>
<dbReference type="InterPro" id="IPR024705">
    <property type="entry name" value="Ssp411"/>
</dbReference>
<accession>A0A518CQ21</accession>
<dbReference type="RefSeq" id="WP_197440221.1">
    <property type="nucleotide sequence ID" value="NZ_CP036281.1"/>
</dbReference>
<gene>
    <name evidence="4" type="ORF">Pla110_30570</name>
</gene>
<evidence type="ECO:0000256" key="1">
    <source>
        <dbReference type="SAM" id="Coils"/>
    </source>
</evidence>
<feature type="domain" description="Spermatogenesis-associated protein 20-like TRX" evidence="3">
    <location>
        <begin position="61"/>
        <end position="221"/>
    </location>
</feature>